<comment type="caution">
    <text evidence="1">The sequence shown here is derived from an EMBL/GenBank/DDBJ whole genome shotgun (WGS) entry which is preliminary data.</text>
</comment>
<feature type="non-terminal residue" evidence="1">
    <location>
        <position position="1"/>
    </location>
</feature>
<dbReference type="Proteomes" id="UP000257109">
    <property type="component" value="Unassembled WGS sequence"/>
</dbReference>
<dbReference type="EMBL" id="QJKJ01005015">
    <property type="protein sequence ID" value="RDX91864.1"/>
    <property type="molecule type" value="Genomic_DNA"/>
</dbReference>
<protein>
    <submittedName>
        <fullName evidence="1">Uncharacterized protein</fullName>
    </submittedName>
</protein>
<organism evidence="1 2">
    <name type="scientific">Mucuna pruriens</name>
    <name type="common">Velvet bean</name>
    <name type="synonym">Dolichos pruriens</name>
    <dbReference type="NCBI Taxonomy" id="157652"/>
    <lineage>
        <taxon>Eukaryota</taxon>
        <taxon>Viridiplantae</taxon>
        <taxon>Streptophyta</taxon>
        <taxon>Embryophyta</taxon>
        <taxon>Tracheophyta</taxon>
        <taxon>Spermatophyta</taxon>
        <taxon>Magnoliopsida</taxon>
        <taxon>eudicotyledons</taxon>
        <taxon>Gunneridae</taxon>
        <taxon>Pentapetalae</taxon>
        <taxon>rosids</taxon>
        <taxon>fabids</taxon>
        <taxon>Fabales</taxon>
        <taxon>Fabaceae</taxon>
        <taxon>Papilionoideae</taxon>
        <taxon>50 kb inversion clade</taxon>
        <taxon>NPAAA clade</taxon>
        <taxon>indigoferoid/millettioid clade</taxon>
        <taxon>Phaseoleae</taxon>
        <taxon>Mucuna</taxon>
    </lineage>
</organism>
<name>A0A371GMX1_MUCPR</name>
<dbReference type="AlphaFoldDB" id="A0A371GMX1"/>
<proteinExistence type="predicted"/>
<accession>A0A371GMX1</accession>
<sequence length="85" mass="9759">MLDKGFSNTGSTMMIGKCFTKKSTSKGKPFTKSSHGEYYMYCKRLGHTKDAYYKLYGKEKVLEQMGGRPNSDELTMRRTIRVAKE</sequence>
<keyword evidence="2" id="KW-1185">Reference proteome</keyword>
<evidence type="ECO:0000313" key="2">
    <source>
        <dbReference type="Proteomes" id="UP000257109"/>
    </source>
</evidence>
<evidence type="ECO:0000313" key="1">
    <source>
        <dbReference type="EMBL" id="RDX91864.1"/>
    </source>
</evidence>
<reference evidence="1" key="1">
    <citation type="submission" date="2018-05" db="EMBL/GenBank/DDBJ databases">
        <title>Draft genome of Mucuna pruriens seed.</title>
        <authorList>
            <person name="Nnadi N.E."/>
            <person name="Vos R."/>
            <person name="Hasami M.H."/>
            <person name="Devisetty U.K."/>
            <person name="Aguiy J.C."/>
        </authorList>
    </citation>
    <scope>NUCLEOTIDE SEQUENCE [LARGE SCALE GENOMIC DNA]</scope>
    <source>
        <strain evidence="1">JCA_2017</strain>
    </source>
</reference>
<dbReference type="OrthoDB" id="1724808at2759"/>
<gene>
    <name evidence="1" type="ORF">CR513_26084</name>
</gene>